<evidence type="ECO:0000313" key="1">
    <source>
        <dbReference type="EMBL" id="CAB4316862.1"/>
    </source>
</evidence>
<dbReference type="Gene3D" id="2.40.70.10">
    <property type="entry name" value="Acid Proteases"/>
    <property type="match status" value="1"/>
</dbReference>
<name>A0A6J5XX90_PRUAR</name>
<reference evidence="2" key="1">
    <citation type="journal article" date="2020" name="Genome Biol.">
        <title>Gamete binning: chromosome-level and haplotype-resolved genome assembly enabled by high-throughput single-cell sequencing of gamete genomes.</title>
        <authorList>
            <person name="Campoy J.A."/>
            <person name="Sun H."/>
            <person name="Goel M."/>
            <person name="Jiao W.-B."/>
            <person name="Folz-Donahue K."/>
            <person name="Wang N."/>
            <person name="Rubio M."/>
            <person name="Liu C."/>
            <person name="Kukat C."/>
            <person name="Ruiz D."/>
            <person name="Huettel B."/>
            <person name="Schneeberger K."/>
        </authorList>
    </citation>
    <scope>NUCLEOTIDE SEQUENCE [LARGE SCALE GENOMIC DNA]</scope>
    <source>
        <strain evidence="2">cv. Rojo Pasion</strain>
    </source>
</reference>
<accession>A0A6J5XX90</accession>
<dbReference type="EMBL" id="CAEKKB010000007">
    <property type="protein sequence ID" value="CAB4316862.1"/>
    <property type="molecule type" value="Genomic_DNA"/>
</dbReference>
<dbReference type="InterPro" id="IPR021109">
    <property type="entry name" value="Peptidase_aspartic_dom_sf"/>
</dbReference>
<sequence length="185" mass="20868">MGNTSGSKGTRMSLHLNYERGGRCSNCGGRFARKISSMFVKLESEFYVATPSGEVLNCKEVLKGCAMTIANRELGADLVIMYMYDFDVILVMDWLSTHHVMVKCFEKEVVFQPPNEAEFCFVGARVQSLPRVMISLQAKKLLQKGCVGFLANMFKAKKEESQMQDISVVRDYAYMFPDDIQGLLE</sequence>
<organism evidence="1 2">
    <name type="scientific">Prunus armeniaca</name>
    <name type="common">Apricot</name>
    <name type="synonym">Armeniaca vulgaris</name>
    <dbReference type="NCBI Taxonomy" id="36596"/>
    <lineage>
        <taxon>Eukaryota</taxon>
        <taxon>Viridiplantae</taxon>
        <taxon>Streptophyta</taxon>
        <taxon>Embryophyta</taxon>
        <taxon>Tracheophyta</taxon>
        <taxon>Spermatophyta</taxon>
        <taxon>Magnoliopsida</taxon>
        <taxon>eudicotyledons</taxon>
        <taxon>Gunneridae</taxon>
        <taxon>Pentapetalae</taxon>
        <taxon>rosids</taxon>
        <taxon>fabids</taxon>
        <taxon>Rosales</taxon>
        <taxon>Rosaceae</taxon>
        <taxon>Amygdaloideae</taxon>
        <taxon>Amygdaleae</taxon>
        <taxon>Prunus</taxon>
    </lineage>
</organism>
<gene>
    <name evidence="1" type="ORF">ORAREDHAP_LOCUS43241</name>
</gene>
<proteinExistence type="predicted"/>
<keyword evidence="2" id="KW-1185">Reference proteome</keyword>
<evidence type="ECO:0000313" key="2">
    <source>
        <dbReference type="Proteomes" id="UP000507245"/>
    </source>
</evidence>
<dbReference type="Pfam" id="PF08284">
    <property type="entry name" value="RVP_2"/>
    <property type="match status" value="1"/>
</dbReference>
<dbReference type="AlphaFoldDB" id="A0A6J5XX90"/>
<dbReference type="OrthoDB" id="1166010at2759"/>
<protein>
    <submittedName>
        <fullName evidence="1">Uncharacterized protein</fullName>
    </submittedName>
</protein>
<dbReference type="Proteomes" id="UP000507245">
    <property type="component" value="Unassembled WGS sequence"/>
</dbReference>